<organism evidence="4 5">
    <name type="scientific">Anaeromicrobium sediminis</name>
    <dbReference type="NCBI Taxonomy" id="1478221"/>
    <lineage>
        <taxon>Bacteria</taxon>
        <taxon>Bacillati</taxon>
        <taxon>Bacillota</taxon>
        <taxon>Clostridia</taxon>
        <taxon>Peptostreptococcales</taxon>
        <taxon>Thermotaleaceae</taxon>
        <taxon>Anaeromicrobium</taxon>
    </lineage>
</organism>
<feature type="domain" description="Copper amine oxidase-like N-terminal" evidence="3">
    <location>
        <begin position="38"/>
        <end position="145"/>
    </location>
</feature>
<comment type="caution">
    <text evidence="4">The sequence shown here is derived from an EMBL/GenBank/DDBJ whole genome shotgun (WGS) entry which is preliminary data.</text>
</comment>
<keyword evidence="5" id="KW-1185">Reference proteome</keyword>
<keyword evidence="2" id="KW-0732">Signal</keyword>
<dbReference type="SUPFAM" id="SSF55383">
    <property type="entry name" value="Copper amine oxidase, domain N"/>
    <property type="match status" value="1"/>
</dbReference>
<evidence type="ECO:0000256" key="1">
    <source>
        <dbReference type="SAM" id="Coils"/>
    </source>
</evidence>
<reference evidence="4 5" key="1">
    <citation type="submission" date="2017-06" db="EMBL/GenBank/DDBJ databases">
        <title>Draft genome sequence of anaerobic fermentative bacterium Anaeromicrobium sediminis DY2726D isolated from West Pacific Ocean sediments.</title>
        <authorList>
            <person name="Zeng X."/>
        </authorList>
    </citation>
    <scope>NUCLEOTIDE SEQUENCE [LARGE SCALE GENOMIC DNA]</scope>
    <source>
        <strain evidence="4 5">DY2726D</strain>
    </source>
</reference>
<feature type="chain" id="PRO_5039625569" description="Copper amine oxidase-like N-terminal domain-containing protein" evidence="2">
    <location>
        <begin position="23"/>
        <end position="255"/>
    </location>
</feature>
<dbReference type="Proteomes" id="UP000216024">
    <property type="component" value="Unassembled WGS sequence"/>
</dbReference>
<dbReference type="Gene3D" id="3.30.457.10">
    <property type="entry name" value="Copper amine oxidase-like, N-terminal domain"/>
    <property type="match status" value="1"/>
</dbReference>
<dbReference type="InterPro" id="IPR036582">
    <property type="entry name" value="Mao_N_sf"/>
</dbReference>
<dbReference type="Pfam" id="PF07833">
    <property type="entry name" value="Cu_amine_oxidN1"/>
    <property type="match status" value="1"/>
</dbReference>
<dbReference type="AlphaFoldDB" id="A0A267MQZ4"/>
<dbReference type="RefSeq" id="WP_095130295.1">
    <property type="nucleotide sequence ID" value="NZ_NIBG01000001.1"/>
</dbReference>
<sequence>MRRKIIFLVVTMLMLASFQLTGFANEATDINDGIAIIVNGEAFFLEGGFVVENEMTLAPAAEIFTLLKMDDAYWNEDLQEITATKNKKIIRMFIESDKAYIDGGQFDLGVTPKIIDSTIYVPVKFICEAVYAEVYWSEEDQAVIITYEEKQNSISLPTIELESKKPEKMENQMLPDVAYLDINVSPEDTKKAEIKAQISQVENEISNVKIGIENLKNHIADGRDNLKGLLDIDEETLRKLEEKKTKLEEELKKYE</sequence>
<feature type="coiled-coil region" evidence="1">
    <location>
        <begin position="198"/>
        <end position="250"/>
    </location>
</feature>
<evidence type="ECO:0000256" key="2">
    <source>
        <dbReference type="SAM" id="SignalP"/>
    </source>
</evidence>
<accession>A0A267MQZ4</accession>
<dbReference type="OrthoDB" id="9788327at2"/>
<gene>
    <name evidence="4" type="ORF">CCE28_01625</name>
</gene>
<feature type="signal peptide" evidence="2">
    <location>
        <begin position="1"/>
        <end position="22"/>
    </location>
</feature>
<dbReference type="EMBL" id="NIBG01000001">
    <property type="protein sequence ID" value="PAB61150.1"/>
    <property type="molecule type" value="Genomic_DNA"/>
</dbReference>
<keyword evidence="1" id="KW-0175">Coiled coil</keyword>
<dbReference type="InterPro" id="IPR012854">
    <property type="entry name" value="Cu_amine_oxidase-like_N"/>
</dbReference>
<protein>
    <recommendedName>
        <fullName evidence="3">Copper amine oxidase-like N-terminal domain-containing protein</fullName>
    </recommendedName>
</protein>
<proteinExistence type="predicted"/>
<evidence type="ECO:0000313" key="4">
    <source>
        <dbReference type="EMBL" id="PAB61150.1"/>
    </source>
</evidence>
<name>A0A267MQZ4_9FIRM</name>
<evidence type="ECO:0000259" key="3">
    <source>
        <dbReference type="Pfam" id="PF07833"/>
    </source>
</evidence>
<evidence type="ECO:0000313" key="5">
    <source>
        <dbReference type="Proteomes" id="UP000216024"/>
    </source>
</evidence>